<dbReference type="AlphaFoldDB" id="A0AAV6JS94"/>
<comment type="caution">
    <text evidence="1">The sequence shown here is derived from an EMBL/GenBank/DDBJ whole genome shotgun (WGS) entry which is preliminary data.</text>
</comment>
<gene>
    <name evidence="1" type="ORF">RHGRI_015929</name>
</gene>
<protein>
    <submittedName>
        <fullName evidence="1">Uncharacterized protein</fullName>
    </submittedName>
</protein>
<name>A0AAV6JS94_9ERIC</name>
<proteinExistence type="predicted"/>
<reference evidence="1 2" key="1">
    <citation type="submission" date="2020-08" db="EMBL/GenBank/DDBJ databases">
        <title>Plant Genome Project.</title>
        <authorList>
            <person name="Zhang R.-G."/>
        </authorList>
    </citation>
    <scope>NUCLEOTIDE SEQUENCE [LARGE SCALE GENOMIC DNA]</scope>
    <source>
        <strain evidence="1">WSP0</strain>
        <tissue evidence="1">Leaf</tissue>
    </source>
</reference>
<sequence>MVLAEVAVGSDHNPLLLNTDLSLNKVKKPFKFESFWTTEENCKQIVTSSWAQSVNGSDMFRLCKKLRGCKDKLKEWHKNNFEDLRLQIAAFKDRLAEIQKKTEVGFNSELYIEEKVVVTKLADLWQKDSMFWHQRSRVNWLRMGDENTRFFHLTTIQRRQRN</sequence>
<dbReference type="Proteomes" id="UP000823749">
    <property type="component" value="Chromosome 6"/>
</dbReference>
<accession>A0AAV6JS94</accession>
<dbReference type="EMBL" id="JACTNZ010000006">
    <property type="protein sequence ID" value="KAG5543002.1"/>
    <property type="molecule type" value="Genomic_DNA"/>
</dbReference>
<organism evidence="1 2">
    <name type="scientific">Rhododendron griersonianum</name>
    <dbReference type="NCBI Taxonomy" id="479676"/>
    <lineage>
        <taxon>Eukaryota</taxon>
        <taxon>Viridiplantae</taxon>
        <taxon>Streptophyta</taxon>
        <taxon>Embryophyta</taxon>
        <taxon>Tracheophyta</taxon>
        <taxon>Spermatophyta</taxon>
        <taxon>Magnoliopsida</taxon>
        <taxon>eudicotyledons</taxon>
        <taxon>Gunneridae</taxon>
        <taxon>Pentapetalae</taxon>
        <taxon>asterids</taxon>
        <taxon>Ericales</taxon>
        <taxon>Ericaceae</taxon>
        <taxon>Ericoideae</taxon>
        <taxon>Rhodoreae</taxon>
        <taxon>Rhododendron</taxon>
    </lineage>
</organism>
<evidence type="ECO:0000313" key="2">
    <source>
        <dbReference type="Proteomes" id="UP000823749"/>
    </source>
</evidence>
<keyword evidence="2" id="KW-1185">Reference proteome</keyword>
<evidence type="ECO:0000313" key="1">
    <source>
        <dbReference type="EMBL" id="KAG5543002.1"/>
    </source>
</evidence>